<keyword evidence="4 6" id="KW-0472">Membrane</keyword>
<evidence type="ECO:0000256" key="7">
    <source>
        <dbReference type="SAM" id="SignalP"/>
    </source>
</evidence>
<protein>
    <submittedName>
        <fullName evidence="9">Protein shisa-4-like</fullName>
    </submittedName>
</protein>
<reference evidence="9" key="3">
    <citation type="submission" date="2025-09" db="UniProtKB">
        <authorList>
            <consortium name="Ensembl"/>
        </authorList>
    </citation>
    <scope>IDENTIFICATION</scope>
</reference>
<keyword evidence="10" id="KW-1185">Reference proteome</keyword>
<evidence type="ECO:0000256" key="4">
    <source>
        <dbReference type="ARBA" id="ARBA00023136"/>
    </source>
</evidence>
<evidence type="ECO:0000313" key="10">
    <source>
        <dbReference type="Proteomes" id="UP000694680"/>
    </source>
</evidence>
<feature type="domain" description="Shisa N-terminal" evidence="8">
    <location>
        <begin position="24"/>
        <end position="73"/>
    </location>
</feature>
<evidence type="ECO:0000313" key="9">
    <source>
        <dbReference type="Ensembl" id="ENSGWIP00000010334.1"/>
    </source>
</evidence>
<evidence type="ECO:0000259" key="8">
    <source>
        <dbReference type="Pfam" id="PF13908"/>
    </source>
</evidence>
<dbReference type="GO" id="GO:0016020">
    <property type="term" value="C:membrane"/>
    <property type="evidence" value="ECO:0007669"/>
    <property type="project" value="UniProtKB-SubCell"/>
</dbReference>
<sequence>MDSGVLLCLVCVLSVVEVPAIRADFCSSYSDYSGDYHDTKQCGLMYCCGDCSDRYCCSDKSKELSYSQQKKCPDSPTHSKMSRVPLIIGGVLGALLPAIFCVTLIICCVAPCCICYKLCRKRRRPQTTVLTNIVTIPQQPVAPSDSFPEYPREPSYPGCQPTYPGYQPVPQYGPSFPSAPPPSYTESTAQTHNSNQPMHPLQPPSLPQAPPSKSGDHGQLPYNPSYLPNQ</sequence>
<name>A0A8C5DQR2_GOUWI</name>
<organism evidence="9 10">
    <name type="scientific">Gouania willdenowi</name>
    <name type="common">Blunt-snouted clingfish</name>
    <name type="synonym">Lepadogaster willdenowi</name>
    <dbReference type="NCBI Taxonomy" id="441366"/>
    <lineage>
        <taxon>Eukaryota</taxon>
        <taxon>Metazoa</taxon>
        <taxon>Chordata</taxon>
        <taxon>Craniata</taxon>
        <taxon>Vertebrata</taxon>
        <taxon>Euteleostomi</taxon>
        <taxon>Actinopterygii</taxon>
        <taxon>Neopterygii</taxon>
        <taxon>Teleostei</taxon>
        <taxon>Neoteleostei</taxon>
        <taxon>Acanthomorphata</taxon>
        <taxon>Ovalentaria</taxon>
        <taxon>Blenniimorphae</taxon>
        <taxon>Blenniiformes</taxon>
        <taxon>Gobiesocoidei</taxon>
        <taxon>Gobiesocidae</taxon>
        <taxon>Gobiesocinae</taxon>
        <taxon>Gouania</taxon>
    </lineage>
</organism>
<dbReference type="PANTHER" id="PTHR31395:SF23">
    <property type="entry name" value="GEO05642P1"/>
    <property type="match status" value="1"/>
</dbReference>
<feature type="chain" id="PRO_5034229822" evidence="7">
    <location>
        <begin position="24"/>
        <end position="230"/>
    </location>
</feature>
<feature type="region of interest" description="Disordered" evidence="5">
    <location>
        <begin position="165"/>
        <end position="230"/>
    </location>
</feature>
<dbReference type="OrthoDB" id="9949323at2759"/>
<keyword evidence="2 6" id="KW-0812">Transmembrane</keyword>
<keyword evidence="7" id="KW-0732">Signal</keyword>
<feature type="compositionally biased region" description="Pro residues" evidence="5">
    <location>
        <begin position="200"/>
        <end position="210"/>
    </location>
</feature>
<feature type="transmembrane region" description="Helical" evidence="6">
    <location>
        <begin position="86"/>
        <end position="116"/>
    </location>
</feature>
<evidence type="ECO:0000256" key="1">
    <source>
        <dbReference type="ARBA" id="ARBA00004370"/>
    </source>
</evidence>
<evidence type="ECO:0000256" key="3">
    <source>
        <dbReference type="ARBA" id="ARBA00022989"/>
    </source>
</evidence>
<dbReference type="Proteomes" id="UP000694680">
    <property type="component" value="Chromosome 5"/>
</dbReference>
<reference evidence="9" key="1">
    <citation type="submission" date="2020-06" db="EMBL/GenBank/DDBJ databases">
        <authorList>
            <consortium name="Wellcome Sanger Institute Data Sharing"/>
        </authorList>
    </citation>
    <scope>NUCLEOTIDE SEQUENCE [LARGE SCALE GENOMIC DNA]</scope>
</reference>
<evidence type="ECO:0000256" key="2">
    <source>
        <dbReference type="ARBA" id="ARBA00022692"/>
    </source>
</evidence>
<feature type="compositionally biased region" description="Polar residues" evidence="5">
    <location>
        <begin position="184"/>
        <end position="197"/>
    </location>
</feature>
<keyword evidence="3 6" id="KW-1133">Transmembrane helix</keyword>
<dbReference type="Pfam" id="PF13908">
    <property type="entry name" value="Shisa_N"/>
    <property type="match status" value="1"/>
</dbReference>
<proteinExistence type="predicted"/>
<dbReference type="GeneID" id="114463603"/>
<accession>A0A8C5DQR2</accession>
<dbReference type="InterPro" id="IPR026910">
    <property type="entry name" value="Shisa"/>
</dbReference>
<evidence type="ECO:0000256" key="6">
    <source>
        <dbReference type="SAM" id="Phobius"/>
    </source>
</evidence>
<dbReference type="InterPro" id="IPR053891">
    <property type="entry name" value="Shisa_N"/>
</dbReference>
<dbReference type="Ensembl" id="ENSGWIT00000011482.1">
    <property type="protein sequence ID" value="ENSGWIP00000010334.1"/>
    <property type="gene ID" value="ENSGWIG00000006059.1"/>
</dbReference>
<evidence type="ECO:0000256" key="5">
    <source>
        <dbReference type="SAM" id="MobiDB-lite"/>
    </source>
</evidence>
<feature type="signal peptide" evidence="7">
    <location>
        <begin position="1"/>
        <end position="23"/>
    </location>
</feature>
<dbReference type="RefSeq" id="XP_028303062.1">
    <property type="nucleotide sequence ID" value="XM_028447261.1"/>
</dbReference>
<dbReference type="PANTHER" id="PTHR31395">
    <property type="entry name" value="SHISA"/>
    <property type="match status" value="1"/>
</dbReference>
<reference evidence="9" key="2">
    <citation type="submission" date="2025-08" db="UniProtKB">
        <authorList>
            <consortium name="Ensembl"/>
        </authorList>
    </citation>
    <scope>IDENTIFICATION</scope>
</reference>
<dbReference type="AlphaFoldDB" id="A0A8C5DQR2"/>
<gene>
    <name evidence="9" type="primary">LOC114463603</name>
</gene>
<comment type="subcellular location">
    <subcellularLocation>
        <location evidence="1">Membrane</location>
    </subcellularLocation>
</comment>
<feature type="compositionally biased region" description="Low complexity" evidence="5">
    <location>
        <begin position="165"/>
        <end position="174"/>
    </location>
</feature>